<dbReference type="EMBL" id="JAGIOP010000002">
    <property type="protein sequence ID" value="MBP2454991.1"/>
    <property type="molecule type" value="Genomic_DNA"/>
</dbReference>
<accession>A0ABS5A0M3</accession>
<evidence type="ECO:0000313" key="2">
    <source>
        <dbReference type="Proteomes" id="UP000694460"/>
    </source>
</evidence>
<comment type="caution">
    <text evidence="1">The sequence shown here is derived from an EMBL/GenBank/DDBJ whole genome shotgun (WGS) entry which is preliminary data.</text>
</comment>
<reference evidence="1 2" key="1">
    <citation type="submission" date="2021-03" db="EMBL/GenBank/DDBJ databases">
        <title>Sequencing the genomes of 1000 actinobacteria strains.</title>
        <authorList>
            <person name="Klenk H.-P."/>
        </authorList>
    </citation>
    <scope>NUCLEOTIDE SEQUENCE [LARGE SCALE GENOMIC DNA]</scope>
    <source>
        <strain evidence="1 2">DSM 46713</strain>
    </source>
</reference>
<dbReference type="PROSITE" id="PS51257">
    <property type="entry name" value="PROKAR_LIPOPROTEIN"/>
    <property type="match status" value="1"/>
</dbReference>
<sequence>MGDERTWHQHSSPAGFLAGCKVKPIQSANFNQVSLAIDAVI</sequence>
<organism evidence="1 2">
    <name type="scientific">Mycolicibacterium lutetiense</name>
    <dbReference type="NCBI Taxonomy" id="1641992"/>
    <lineage>
        <taxon>Bacteria</taxon>
        <taxon>Bacillati</taxon>
        <taxon>Actinomycetota</taxon>
        <taxon>Actinomycetes</taxon>
        <taxon>Mycobacteriales</taxon>
        <taxon>Mycobacteriaceae</taxon>
        <taxon>Mycolicibacterium</taxon>
    </lineage>
</organism>
<dbReference type="Proteomes" id="UP000694460">
    <property type="component" value="Unassembled WGS sequence"/>
</dbReference>
<name>A0ABS5A0M3_9MYCO</name>
<evidence type="ECO:0000313" key="1">
    <source>
        <dbReference type="EMBL" id="MBP2454991.1"/>
    </source>
</evidence>
<gene>
    <name evidence="1" type="ORF">JOF57_004904</name>
</gene>
<protein>
    <submittedName>
        <fullName evidence="1">Uncharacterized protein</fullName>
    </submittedName>
</protein>
<keyword evidence="2" id="KW-1185">Reference proteome</keyword>
<proteinExistence type="predicted"/>